<dbReference type="Proteomes" id="UP000670475">
    <property type="component" value="Unassembled WGS sequence"/>
</dbReference>
<name>A0A940MGZ2_9ACTN</name>
<evidence type="ECO:0000256" key="2">
    <source>
        <dbReference type="ARBA" id="ARBA00022475"/>
    </source>
</evidence>
<dbReference type="InterPro" id="IPR001872">
    <property type="entry name" value="Peptidase_A8"/>
</dbReference>
<keyword evidence="5 9" id="KW-0064">Aspartyl protease</keyword>
<comment type="pathway">
    <text evidence="9">Protein modification; lipoprotein biosynthesis (signal peptide cleavage).</text>
</comment>
<feature type="region of interest" description="Disordered" evidence="11">
    <location>
        <begin position="206"/>
        <end position="228"/>
    </location>
</feature>
<keyword evidence="3 9" id="KW-0645">Protease</keyword>
<dbReference type="HAMAP" id="MF_00161">
    <property type="entry name" value="LspA"/>
    <property type="match status" value="1"/>
</dbReference>
<dbReference type="PANTHER" id="PTHR33695">
    <property type="entry name" value="LIPOPROTEIN SIGNAL PEPTIDASE"/>
    <property type="match status" value="1"/>
</dbReference>
<comment type="similarity">
    <text evidence="1 9 10">Belongs to the peptidase A8 family.</text>
</comment>
<feature type="transmembrane region" description="Helical" evidence="9">
    <location>
        <begin position="109"/>
        <end position="128"/>
    </location>
</feature>
<evidence type="ECO:0000256" key="7">
    <source>
        <dbReference type="ARBA" id="ARBA00022989"/>
    </source>
</evidence>
<evidence type="ECO:0000313" key="12">
    <source>
        <dbReference type="EMBL" id="MBP0459417.1"/>
    </source>
</evidence>
<evidence type="ECO:0000256" key="6">
    <source>
        <dbReference type="ARBA" id="ARBA00022801"/>
    </source>
</evidence>
<sequence>MVPSRARGRGGTTRASSTLGIAPDPVHKPSAEPAISSQKPPKATAAPTSRRRRVGVLLCVGLFAYLLDLVTKVLVVAHLENRSQVSVIGDWLTFRVIRNAGAAFSTGQAMTAVFTVIAAVVIVVIFRIAHKLYSLPWAIGLGLLLGGACGNLTDRLLRAPGFFRGAVVDFIAVRDFAVFNLADSAICCGGALIVLISFLGTTPDGTTRRDAPEDGAGEADRTGQAKGA</sequence>
<keyword evidence="6 9" id="KW-0378">Hydrolase</keyword>
<feature type="active site" evidence="9">
    <location>
        <position position="183"/>
    </location>
</feature>
<keyword evidence="4 9" id="KW-0812">Transmembrane</keyword>
<gene>
    <name evidence="9" type="primary">lspA</name>
    <name evidence="12" type="ORF">JFN87_18175</name>
</gene>
<comment type="catalytic activity">
    <reaction evidence="9">
        <text>Release of signal peptides from bacterial membrane prolipoproteins. Hydrolyzes -Xaa-Yaa-Zaa-|-(S,diacylglyceryl)Cys-, in which Xaa is hydrophobic (preferably Leu), and Yaa (Ala or Ser) and Zaa (Gly or Ala) have small, neutral side chains.</text>
        <dbReference type="EC" id="3.4.23.36"/>
    </reaction>
</comment>
<dbReference type="Pfam" id="PF01252">
    <property type="entry name" value="Peptidase_A8"/>
    <property type="match status" value="1"/>
</dbReference>
<keyword evidence="13" id="KW-1185">Reference proteome</keyword>
<feature type="active site" evidence="9">
    <location>
        <position position="169"/>
    </location>
</feature>
<evidence type="ECO:0000256" key="5">
    <source>
        <dbReference type="ARBA" id="ARBA00022750"/>
    </source>
</evidence>
<dbReference type="RefSeq" id="WP_209341208.1">
    <property type="nucleotide sequence ID" value="NZ_JAGIQL010000071.1"/>
</dbReference>
<dbReference type="GO" id="GO:0006508">
    <property type="term" value="P:proteolysis"/>
    <property type="evidence" value="ECO:0007669"/>
    <property type="project" value="UniProtKB-KW"/>
</dbReference>
<evidence type="ECO:0000256" key="11">
    <source>
        <dbReference type="SAM" id="MobiDB-lite"/>
    </source>
</evidence>
<keyword evidence="2 9" id="KW-1003">Cell membrane</keyword>
<keyword evidence="8 9" id="KW-0472">Membrane</keyword>
<evidence type="ECO:0000256" key="3">
    <source>
        <dbReference type="ARBA" id="ARBA00022670"/>
    </source>
</evidence>
<evidence type="ECO:0000256" key="1">
    <source>
        <dbReference type="ARBA" id="ARBA00006139"/>
    </source>
</evidence>
<comment type="subcellular location">
    <subcellularLocation>
        <location evidence="9">Cell membrane</location>
        <topology evidence="9">Multi-pass membrane protein</topology>
    </subcellularLocation>
</comment>
<dbReference type="EC" id="3.4.23.36" evidence="9"/>
<proteinExistence type="inferred from homology"/>
<dbReference type="PRINTS" id="PR00781">
    <property type="entry name" value="LIPOSIGPTASE"/>
</dbReference>
<dbReference type="NCBIfam" id="TIGR00077">
    <property type="entry name" value="lspA"/>
    <property type="match status" value="1"/>
</dbReference>
<accession>A0A940MGZ2</accession>
<keyword evidence="7 9" id="KW-1133">Transmembrane helix</keyword>
<evidence type="ECO:0000313" key="13">
    <source>
        <dbReference type="Proteomes" id="UP000670475"/>
    </source>
</evidence>
<comment type="caution">
    <text evidence="12">The sequence shown here is derived from an EMBL/GenBank/DDBJ whole genome shotgun (WGS) entry which is preliminary data.</text>
</comment>
<evidence type="ECO:0000256" key="4">
    <source>
        <dbReference type="ARBA" id="ARBA00022692"/>
    </source>
</evidence>
<evidence type="ECO:0000256" key="10">
    <source>
        <dbReference type="RuleBase" id="RU004181"/>
    </source>
</evidence>
<dbReference type="PANTHER" id="PTHR33695:SF1">
    <property type="entry name" value="LIPOPROTEIN SIGNAL PEPTIDASE"/>
    <property type="match status" value="1"/>
</dbReference>
<dbReference type="GO" id="GO:0004190">
    <property type="term" value="F:aspartic-type endopeptidase activity"/>
    <property type="evidence" value="ECO:0007669"/>
    <property type="project" value="UniProtKB-UniRule"/>
</dbReference>
<dbReference type="AlphaFoldDB" id="A0A940MGZ2"/>
<dbReference type="GO" id="GO:0005886">
    <property type="term" value="C:plasma membrane"/>
    <property type="evidence" value="ECO:0007669"/>
    <property type="project" value="UniProtKB-SubCell"/>
</dbReference>
<comment type="function">
    <text evidence="9">This protein specifically catalyzes the removal of signal peptides from prolipoproteins.</text>
</comment>
<dbReference type="EMBL" id="JAGIQL010000071">
    <property type="protein sequence ID" value="MBP0459417.1"/>
    <property type="molecule type" value="Genomic_DNA"/>
</dbReference>
<reference evidence="12" key="1">
    <citation type="submission" date="2021-03" db="EMBL/GenBank/DDBJ databases">
        <title>Whole genome sequence of Streptomyces bomunensis MMS17-BM035.</title>
        <authorList>
            <person name="Lee J.H."/>
        </authorList>
    </citation>
    <scope>NUCLEOTIDE SEQUENCE</scope>
    <source>
        <strain evidence="12">MMS17-BM035</strain>
    </source>
</reference>
<organism evidence="12 13">
    <name type="scientific">Streptomyces montanisoli</name>
    <dbReference type="NCBI Taxonomy" id="2798581"/>
    <lineage>
        <taxon>Bacteria</taxon>
        <taxon>Bacillati</taxon>
        <taxon>Actinomycetota</taxon>
        <taxon>Actinomycetes</taxon>
        <taxon>Kitasatosporales</taxon>
        <taxon>Streptomycetaceae</taxon>
        <taxon>Streptomyces</taxon>
    </lineage>
</organism>
<protein>
    <recommendedName>
        <fullName evidence="9">Lipoprotein signal peptidase</fullName>
        <ecNumber evidence="9">3.4.23.36</ecNumber>
    </recommendedName>
    <alternativeName>
        <fullName evidence="9">Prolipoprotein signal peptidase</fullName>
    </alternativeName>
    <alternativeName>
        <fullName evidence="9">Signal peptidase II</fullName>
        <shortName evidence="9">SPase II</shortName>
    </alternativeName>
</protein>
<feature type="transmembrane region" description="Helical" evidence="9">
    <location>
        <begin position="135"/>
        <end position="157"/>
    </location>
</feature>
<evidence type="ECO:0000256" key="8">
    <source>
        <dbReference type="ARBA" id="ARBA00023136"/>
    </source>
</evidence>
<feature type="transmembrane region" description="Helical" evidence="9">
    <location>
        <begin position="177"/>
        <end position="199"/>
    </location>
</feature>
<feature type="region of interest" description="Disordered" evidence="11">
    <location>
        <begin position="1"/>
        <end position="47"/>
    </location>
</feature>
<feature type="transmembrane region" description="Helical" evidence="9">
    <location>
        <begin position="54"/>
        <end position="77"/>
    </location>
</feature>
<evidence type="ECO:0000256" key="9">
    <source>
        <dbReference type="HAMAP-Rule" id="MF_00161"/>
    </source>
</evidence>